<evidence type="ECO:0000313" key="3">
    <source>
        <dbReference type="Proteomes" id="UP000051568"/>
    </source>
</evidence>
<proteinExistence type="predicted"/>
<accession>A0A0R2IM55</accession>
<protein>
    <recommendedName>
        <fullName evidence="1">Cell envelope-related transcriptional attenuator domain-containing protein</fullName>
    </recommendedName>
</protein>
<evidence type="ECO:0000259" key="1">
    <source>
        <dbReference type="Pfam" id="PF03816"/>
    </source>
</evidence>
<dbReference type="EMBL" id="JQBR01000006">
    <property type="protein sequence ID" value="KRN66065.1"/>
    <property type="molecule type" value="Genomic_DNA"/>
</dbReference>
<evidence type="ECO:0000313" key="2">
    <source>
        <dbReference type="EMBL" id="KRN66065.1"/>
    </source>
</evidence>
<dbReference type="RefSeq" id="WP_378963617.1">
    <property type="nucleotide sequence ID" value="NZ_JBHSKU010000007.1"/>
</dbReference>
<dbReference type="Gene3D" id="3.40.630.190">
    <property type="entry name" value="LCP protein"/>
    <property type="match status" value="1"/>
</dbReference>
<name>A0A0R2IM55_9LACO</name>
<organism evidence="2 3">
    <name type="scientific">Pediococcus cellicola</name>
    <dbReference type="NCBI Taxonomy" id="319652"/>
    <lineage>
        <taxon>Bacteria</taxon>
        <taxon>Bacillati</taxon>
        <taxon>Bacillota</taxon>
        <taxon>Bacilli</taxon>
        <taxon>Lactobacillales</taxon>
        <taxon>Lactobacillaceae</taxon>
        <taxon>Pediococcus</taxon>
    </lineage>
</organism>
<dbReference type="AlphaFoldDB" id="A0A0R2IM55"/>
<dbReference type="InterPro" id="IPR004474">
    <property type="entry name" value="LytR_CpsA_psr"/>
</dbReference>
<comment type="caution">
    <text evidence="2">The sequence shown here is derived from an EMBL/GenBank/DDBJ whole genome shotgun (WGS) entry which is preliminary data.</text>
</comment>
<dbReference type="PATRIC" id="fig|319652.3.peg.1645"/>
<sequence>MVYVFGSSGTAIKSVQETLNVPIVFYAAIDMGGMEKVVNIVSGVTMMTIISFKYEGYIFTKGESTHMNSGLFTNELR</sequence>
<dbReference type="STRING" id="319652.IV80_GL001625"/>
<reference evidence="2 3" key="1">
    <citation type="journal article" date="2015" name="Genome Announc.">
        <title>Expanding the biotechnology potential of lactobacilli through comparative genomics of 213 strains and associated genera.</title>
        <authorList>
            <person name="Sun Z."/>
            <person name="Harris H.M."/>
            <person name="McCann A."/>
            <person name="Guo C."/>
            <person name="Argimon S."/>
            <person name="Zhang W."/>
            <person name="Yang X."/>
            <person name="Jeffery I.B."/>
            <person name="Cooney J.C."/>
            <person name="Kagawa T.F."/>
            <person name="Liu W."/>
            <person name="Song Y."/>
            <person name="Salvetti E."/>
            <person name="Wrobel A."/>
            <person name="Rasinkangas P."/>
            <person name="Parkhill J."/>
            <person name="Rea M.C."/>
            <person name="O'Sullivan O."/>
            <person name="Ritari J."/>
            <person name="Douillard F.P."/>
            <person name="Paul Ross R."/>
            <person name="Yang R."/>
            <person name="Briner A.E."/>
            <person name="Felis G.E."/>
            <person name="de Vos W.M."/>
            <person name="Barrangou R."/>
            <person name="Klaenhammer T.R."/>
            <person name="Caufield P.W."/>
            <person name="Cui Y."/>
            <person name="Zhang H."/>
            <person name="O'Toole P.W."/>
        </authorList>
    </citation>
    <scope>NUCLEOTIDE SEQUENCE [LARGE SCALE GENOMIC DNA]</scope>
    <source>
        <strain evidence="2 3">DSM 17757</strain>
    </source>
</reference>
<dbReference type="Proteomes" id="UP000051568">
    <property type="component" value="Unassembled WGS sequence"/>
</dbReference>
<feature type="domain" description="Cell envelope-related transcriptional attenuator" evidence="1">
    <location>
        <begin position="3"/>
        <end position="66"/>
    </location>
</feature>
<gene>
    <name evidence="2" type="ORF">IV80_GL001625</name>
</gene>
<keyword evidence="3" id="KW-1185">Reference proteome</keyword>
<dbReference type="Pfam" id="PF03816">
    <property type="entry name" value="LytR_cpsA_psr"/>
    <property type="match status" value="1"/>
</dbReference>